<dbReference type="EMBL" id="CAGKOT010000001">
    <property type="protein sequence ID" value="CAB5304379.1"/>
    <property type="molecule type" value="Genomic_DNA"/>
</dbReference>
<evidence type="ECO:0000313" key="2">
    <source>
        <dbReference type="Proteomes" id="UP000684084"/>
    </source>
</evidence>
<proteinExistence type="predicted"/>
<accession>A0A916DYE7</accession>
<gene>
    <name evidence="1" type="ORF">CHRIB12_LOCUS1113</name>
</gene>
<sequence length="189" mass="22253">MRVYLTEVSPIFRRINPSHQPEPKTCSLCNEPDILFEPNGANLEPIMRLSCLHNFHLRCINISLKNDPGYPRCHQLFILKMMMFRPRKSLKEVSYVEYKVLNSYYFLREVLVKKLAEFTVYKPLQMARILLNDEIKRQFPSITSRNVFNMKKCLAINIFKIFSTEGLGEMISSELGNLVHRLLEKLKIK</sequence>
<protein>
    <recommendedName>
        <fullName evidence="3">RING-type domain-containing protein</fullName>
    </recommendedName>
</protein>
<dbReference type="Proteomes" id="UP000684084">
    <property type="component" value="Unassembled WGS sequence"/>
</dbReference>
<evidence type="ECO:0008006" key="3">
    <source>
        <dbReference type="Google" id="ProtNLM"/>
    </source>
</evidence>
<evidence type="ECO:0000313" key="1">
    <source>
        <dbReference type="EMBL" id="CAB5304379.1"/>
    </source>
</evidence>
<comment type="caution">
    <text evidence="1">The sequence shown here is derived from an EMBL/GenBank/DDBJ whole genome shotgun (WGS) entry which is preliminary data.</text>
</comment>
<reference evidence="1" key="1">
    <citation type="submission" date="2020-05" db="EMBL/GenBank/DDBJ databases">
        <authorList>
            <person name="Rincon C."/>
            <person name="Sanders R I."/>
            <person name="Robbins C."/>
            <person name="Chaturvedi A."/>
        </authorList>
    </citation>
    <scope>NUCLEOTIDE SEQUENCE</scope>
    <source>
        <strain evidence="1">CHB12</strain>
    </source>
</reference>
<dbReference type="AlphaFoldDB" id="A0A916DYE7"/>
<name>A0A916DYE7_9GLOM</name>
<dbReference type="OrthoDB" id="2415317at2759"/>
<dbReference type="VEuPathDB" id="FungiDB:RhiirFUN_013892"/>
<organism evidence="1 2">
    <name type="scientific">Rhizophagus irregularis</name>
    <dbReference type="NCBI Taxonomy" id="588596"/>
    <lineage>
        <taxon>Eukaryota</taxon>
        <taxon>Fungi</taxon>
        <taxon>Fungi incertae sedis</taxon>
        <taxon>Mucoromycota</taxon>
        <taxon>Glomeromycotina</taxon>
        <taxon>Glomeromycetes</taxon>
        <taxon>Glomerales</taxon>
        <taxon>Glomeraceae</taxon>
        <taxon>Rhizophagus</taxon>
    </lineage>
</organism>